<dbReference type="Pfam" id="PF01381">
    <property type="entry name" value="HTH_3"/>
    <property type="match status" value="1"/>
</dbReference>
<keyword evidence="5" id="KW-1185">Reference proteome</keyword>
<name>A0A0R1GV47_9LACO</name>
<dbReference type="AlphaFoldDB" id="A0A0R1GV47"/>
<keyword evidence="2" id="KW-0812">Transmembrane</keyword>
<proteinExistence type="predicted"/>
<reference evidence="4 5" key="1">
    <citation type="journal article" date="2015" name="Genome Announc.">
        <title>Expanding the biotechnology potential of lactobacilli through comparative genomics of 213 strains and associated genera.</title>
        <authorList>
            <person name="Sun Z."/>
            <person name="Harris H.M."/>
            <person name="McCann A."/>
            <person name="Guo C."/>
            <person name="Argimon S."/>
            <person name="Zhang W."/>
            <person name="Yang X."/>
            <person name="Jeffery I.B."/>
            <person name="Cooney J.C."/>
            <person name="Kagawa T.F."/>
            <person name="Liu W."/>
            <person name="Song Y."/>
            <person name="Salvetti E."/>
            <person name="Wrobel A."/>
            <person name="Rasinkangas P."/>
            <person name="Parkhill J."/>
            <person name="Rea M.C."/>
            <person name="O'Sullivan O."/>
            <person name="Ritari J."/>
            <person name="Douillard F.P."/>
            <person name="Paul Ross R."/>
            <person name="Yang R."/>
            <person name="Briner A.E."/>
            <person name="Felis G.E."/>
            <person name="de Vos W.M."/>
            <person name="Barrangou R."/>
            <person name="Klaenhammer T.R."/>
            <person name="Caufield P.W."/>
            <person name="Cui Y."/>
            <person name="Zhang H."/>
            <person name="O'Toole P.W."/>
        </authorList>
    </citation>
    <scope>NUCLEOTIDE SEQUENCE [LARGE SCALE GENOMIC DNA]</scope>
    <source>
        <strain evidence="4 5">DSM 20534</strain>
    </source>
</reference>
<keyword evidence="1" id="KW-0238">DNA-binding</keyword>
<keyword evidence="2" id="KW-0472">Membrane</keyword>
<accession>A0A0R1GV47</accession>
<evidence type="ECO:0000313" key="5">
    <source>
        <dbReference type="Proteomes" id="UP000050909"/>
    </source>
</evidence>
<dbReference type="SMART" id="SM00530">
    <property type="entry name" value="HTH_XRE"/>
    <property type="match status" value="1"/>
</dbReference>
<dbReference type="GO" id="GO:0003677">
    <property type="term" value="F:DNA binding"/>
    <property type="evidence" value="ECO:0007669"/>
    <property type="project" value="UniProtKB-KW"/>
</dbReference>
<keyword evidence="2" id="KW-1133">Transmembrane helix</keyword>
<comment type="caution">
    <text evidence="4">The sequence shown here is derived from an EMBL/GenBank/DDBJ whole genome shotgun (WGS) entry which is preliminary data.</text>
</comment>
<gene>
    <name evidence="4" type="ORF">FC62_GL000968</name>
</gene>
<evidence type="ECO:0000313" key="4">
    <source>
        <dbReference type="EMBL" id="KRK38189.1"/>
    </source>
</evidence>
<dbReference type="PANTHER" id="PTHR46558">
    <property type="entry name" value="TRACRIPTIONAL REGULATORY PROTEIN-RELATED-RELATED"/>
    <property type="match status" value="1"/>
</dbReference>
<feature type="domain" description="HTH cro/C1-type" evidence="3">
    <location>
        <begin position="40"/>
        <end position="94"/>
    </location>
</feature>
<dbReference type="InterPro" id="IPR001387">
    <property type="entry name" value="Cro/C1-type_HTH"/>
</dbReference>
<evidence type="ECO:0000256" key="1">
    <source>
        <dbReference type="ARBA" id="ARBA00023125"/>
    </source>
</evidence>
<dbReference type="PROSITE" id="PS50943">
    <property type="entry name" value="HTH_CROC1"/>
    <property type="match status" value="1"/>
</dbReference>
<dbReference type="PATRIC" id="fig|1423722.3.peg.985"/>
<dbReference type="CDD" id="cd00093">
    <property type="entry name" value="HTH_XRE"/>
    <property type="match status" value="1"/>
</dbReference>
<dbReference type="EMBL" id="AZCV01000002">
    <property type="protein sequence ID" value="KRK38189.1"/>
    <property type="molecule type" value="Genomic_DNA"/>
</dbReference>
<dbReference type="PANTHER" id="PTHR46558:SF15">
    <property type="entry name" value="HELIX-TURN-HELIX DOMAIN PROTEIN"/>
    <property type="match status" value="1"/>
</dbReference>
<sequence length="249" mass="28477">MCHAKNHRKLQSHRCYLDYTVKFCDNHNGGFEMTTFGERLKQRRLELKITQARLAELLSVSRSAISNWEVGRNYPDLDILVSLSEILQMSIDQLLKEEPEMVEEMGKEQRLNRKRKIALRIIVPAFIAVLGLSLYLLYHNTETVNQTISPDQSTVLTVSQHASARWHTASWNGSSLIRPSLLKSSYVLTNDDGSQGDIEIRLVNLNGKTVQAPFILKAGKSHKVILTNRNQQFKLQFKARSGQYIINLQ</sequence>
<dbReference type="InterPro" id="IPR010982">
    <property type="entry name" value="Lambda_DNA-bd_dom_sf"/>
</dbReference>
<evidence type="ECO:0000256" key="2">
    <source>
        <dbReference type="SAM" id="Phobius"/>
    </source>
</evidence>
<feature type="transmembrane region" description="Helical" evidence="2">
    <location>
        <begin position="117"/>
        <end position="138"/>
    </location>
</feature>
<protein>
    <recommendedName>
        <fullName evidence="3">HTH cro/C1-type domain-containing protein</fullName>
    </recommendedName>
</protein>
<dbReference type="Proteomes" id="UP000050909">
    <property type="component" value="Unassembled WGS sequence"/>
</dbReference>
<organism evidence="4 5">
    <name type="scientific">Amylolactobacillus amylotrophicus DSM 20534</name>
    <dbReference type="NCBI Taxonomy" id="1423722"/>
    <lineage>
        <taxon>Bacteria</taxon>
        <taxon>Bacillati</taxon>
        <taxon>Bacillota</taxon>
        <taxon>Bacilli</taxon>
        <taxon>Lactobacillales</taxon>
        <taxon>Lactobacillaceae</taxon>
        <taxon>Amylolactobacillus</taxon>
    </lineage>
</organism>
<dbReference type="Gene3D" id="1.10.260.40">
    <property type="entry name" value="lambda repressor-like DNA-binding domains"/>
    <property type="match status" value="1"/>
</dbReference>
<evidence type="ECO:0000259" key="3">
    <source>
        <dbReference type="PROSITE" id="PS50943"/>
    </source>
</evidence>
<dbReference type="SUPFAM" id="SSF47413">
    <property type="entry name" value="lambda repressor-like DNA-binding domains"/>
    <property type="match status" value="1"/>
</dbReference>